<dbReference type="PANTHER" id="PTHR23519:SF1">
    <property type="entry name" value="AUTOPHAGY-RELATED PROTEIN 22"/>
    <property type="match status" value="1"/>
</dbReference>
<feature type="transmembrane region" description="Helical" evidence="6">
    <location>
        <begin position="288"/>
        <end position="306"/>
    </location>
</feature>
<feature type="transmembrane region" description="Helical" evidence="6">
    <location>
        <begin position="377"/>
        <end position="401"/>
    </location>
</feature>
<dbReference type="InterPro" id="IPR020846">
    <property type="entry name" value="MFS_dom"/>
</dbReference>
<comment type="subcellular location">
    <subcellularLocation>
        <location evidence="1">Cell membrane</location>
        <topology evidence="1">Multi-pass membrane protein</topology>
    </subcellularLocation>
</comment>
<dbReference type="Gene3D" id="1.20.1250.20">
    <property type="entry name" value="MFS general substrate transporter like domains"/>
    <property type="match status" value="1"/>
</dbReference>
<dbReference type="SUPFAM" id="SSF103473">
    <property type="entry name" value="MFS general substrate transporter"/>
    <property type="match status" value="1"/>
</dbReference>
<name>A0A5C8NRL1_9ACTN</name>
<evidence type="ECO:0000313" key="9">
    <source>
        <dbReference type="Proteomes" id="UP000321571"/>
    </source>
</evidence>
<evidence type="ECO:0000256" key="4">
    <source>
        <dbReference type="ARBA" id="ARBA00022989"/>
    </source>
</evidence>
<feature type="transmembrane region" description="Helical" evidence="6">
    <location>
        <begin position="156"/>
        <end position="176"/>
    </location>
</feature>
<feature type="transmembrane region" description="Helical" evidence="6">
    <location>
        <begin position="407"/>
        <end position="426"/>
    </location>
</feature>
<proteinExistence type="predicted"/>
<dbReference type="PROSITE" id="PS50850">
    <property type="entry name" value="MFS"/>
    <property type="match status" value="1"/>
</dbReference>
<keyword evidence="5 6" id="KW-0472">Membrane</keyword>
<evidence type="ECO:0000313" key="8">
    <source>
        <dbReference type="EMBL" id="TXL63083.1"/>
    </source>
</evidence>
<dbReference type="PANTHER" id="PTHR23519">
    <property type="entry name" value="AUTOPHAGY-RELATED PROTEIN 22"/>
    <property type="match status" value="1"/>
</dbReference>
<dbReference type="Proteomes" id="UP000321571">
    <property type="component" value="Unassembled WGS sequence"/>
</dbReference>
<feature type="transmembrane region" description="Helical" evidence="6">
    <location>
        <begin position="91"/>
        <end position="109"/>
    </location>
</feature>
<dbReference type="Pfam" id="PF11700">
    <property type="entry name" value="ATG22"/>
    <property type="match status" value="1"/>
</dbReference>
<reference evidence="8 9" key="1">
    <citation type="submission" date="2019-06" db="EMBL/GenBank/DDBJ databases">
        <title>Aeromicrobium sp. nov., isolated from a maize field.</title>
        <authorList>
            <person name="Lin S.-Y."/>
            <person name="Tsai C.-F."/>
            <person name="Young C.-C."/>
        </authorList>
    </citation>
    <scope>NUCLEOTIDE SEQUENCE [LARGE SCALE GENOMIC DNA]</scope>
    <source>
        <strain evidence="8 9">CC-CFT486</strain>
    </source>
</reference>
<protein>
    <submittedName>
        <fullName evidence="8">MFS transporter</fullName>
    </submittedName>
</protein>
<keyword evidence="3 6" id="KW-0812">Transmembrane</keyword>
<feature type="transmembrane region" description="Helical" evidence="6">
    <location>
        <begin position="318"/>
        <end position="336"/>
    </location>
</feature>
<dbReference type="OrthoDB" id="9768783at2"/>
<evidence type="ECO:0000256" key="1">
    <source>
        <dbReference type="ARBA" id="ARBA00004651"/>
    </source>
</evidence>
<keyword evidence="2" id="KW-0813">Transport</keyword>
<evidence type="ECO:0000256" key="6">
    <source>
        <dbReference type="SAM" id="Phobius"/>
    </source>
</evidence>
<feature type="domain" description="Major facilitator superfamily (MFS) profile" evidence="7">
    <location>
        <begin position="252"/>
        <end position="438"/>
    </location>
</feature>
<feature type="transmembrane region" description="Helical" evidence="6">
    <location>
        <begin position="342"/>
        <end position="365"/>
    </location>
</feature>
<evidence type="ECO:0000259" key="7">
    <source>
        <dbReference type="PROSITE" id="PS50850"/>
    </source>
</evidence>
<feature type="transmembrane region" description="Helical" evidence="6">
    <location>
        <begin position="21"/>
        <end position="42"/>
    </location>
</feature>
<dbReference type="GO" id="GO:0022857">
    <property type="term" value="F:transmembrane transporter activity"/>
    <property type="evidence" value="ECO:0007669"/>
    <property type="project" value="InterPro"/>
</dbReference>
<dbReference type="InterPro" id="IPR024671">
    <property type="entry name" value="Atg22-like"/>
</dbReference>
<dbReference type="AlphaFoldDB" id="A0A5C8NRL1"/>
<evidence type="ECO:0000256" key="3">
    <source>
        <dbReference type="ARBA" id="ARBA00022692"/>
    </source>
</evidence>
<dbReference type="GO" id="GO:0005886">
    <property type="term" value="C:plasma membrane"/>
    <property type="evidence" value="ECO:0007669"/>
    <property type="project" value="UniProtKB-SubCell"/>
</dbReference>
<evidence type="ECO:0000256" key="5">
    <source>
        <dbReference type="ARBA" id="ARBA00023136"/>
    </source>
</evidence>
<dbReference type="InterPro" id="IPR050495">
    <property type="entry name" value="ATG22/LtaA_families"/>
</dbReference>
<dbReference type="InterPro" id="IPR036259">
    <property type="entry name" value="MFS_trans_sf"/>
</dbReference>
<keyword evidence="9" id="KW-1185">Reference proteome</keyword>
<feature type="transmembrane region" description="Helical" evidence="6">
    <location>
        <begin position="196"/>
        <end position="216"/>
    </location>
</feature>
<evidence type="ECO:0000256" key="2">
    <source>
        <dbReference type="ARBA" id="ARBA00022448"/>
    </source>
</evidence>
<accession>A0A5C8NRL1</accession>
<gene>
    <name evidence="8" type="ORF">FHP06_02305</name>
</gene>
<comment type="caution">
    <text evidence="8">The sequence shown here is derived from an EMBL/GenBank/DDBJ whole genome shotgun (WGS) entry which is preliminary data.</text>
</comment>
<feature type="transmembrane region" description="Helical" evidence="6">
    <location>
        <begin position="62"/>
        <end position="79"/>
    </location>
</feature>
<keyword evidence="4 6" id="KW-1133">Transmembrane helix</keyword>
<organism evidence="8 9">
    <name type="scientific">Aeromicrobium terrae</name>
    <dbReference type="NCBI Taxonomy" id="2498846"/>
    <lineage>
        <taxon>Bacteria</taxon>
        <taxon>Bacillati</taxon>
        <taxon>Actinomycetota</taxon>
        <taxon>Actinomycetes</taxon>
        <taxon>Propionibacteriales</taxon>
        <taxon>Nocardioidaceae</taxon>
        <taxon>Aeromicrobium</taxon>
    </lineage>
</organism>
<sequence length="438" mass="46901">MTESVAVARRTDRRQVLAWSLWDWGSAAFNAVIVTFIFSVYLTDAVGEDLPGPISASSWLGWSIGAAGLVLAVLAPVTGQRSDATGHRKRSLGLLTLSVVVVTALLFLVKDDYHYLWLGLLLVAVGTVLFELAQVPYFAMLRQVSTPQTVGRVSGVGWAFGYLGGIVLLLICYVGFVVGEGGLLGLPTRDGLDIRFIALVAAVWFLVFAIPVLITVPELPAEASPVPPAGFVESYRVLFAELRTMWREERTTALFLAASALYRDGLAGVFTFGAVIAVSVYDISKDDVLIFGVVANVTAAAGAFVAGRLDDRIGPRRVIVTSLVCMLAAGLVLLFVSGSLAFWIFGLVLTLFVGPAQSASRTYLIRLTPVGKEGQHFGLYAMTGRAVSFLSPALFGLMAFLGGDDRWGIIGILLVLVVGLLALLRVPPEVRDRALLPR</sequence>
<feature type="transmembrane region" description="Helical" evidence="6">
    <location>
        <begin position="253"/>
        <end position="276"/>
    </location>
</feature>
<feature type="transmembrane region" description="Helical" evidence="6">
    <location>
        <begin position="115"/>
        <end position="135"/>
    </location>
</feature>
<dbReference type="EMBL" id="VDUX01000001">
    <property type="protein sequence ID" value="TXL63083.1"/>
    <property type="molecule type" value="Genomic_DNA"/>
</dbReference>